<keyword evidence="3" id="KW-1185">Reference proteome</keyword>
<dbReference type="AlphaFoldDB" id="A0A9W8M5T0"/>
<feature type="region of interest" description="Disordered" evidence="1">
    <location>
        <begin position="1"/>
        <end position="92"/>
    </location>
</feature>
<comment type="caution">
    <text evidence="2">The sequence shown here is derived from an EMBL/GenBank/DDBJ whole genome shotgun (WGS) entry which is preliminary data.</text>
</comment>
<accession>A0A9W8M5T0</accession>
<name>A0A9W8M5T0_9FUNG</name>
<dbReference type="Proteomes" id="UP001140074">
    <property type="component" value="Unassembled WGS sequence"/>
</dbReference>
<reference evidence="2" key="1">
    <citation type="submission" date="2022-07" db="EMBL/GenBank/DDBJ databases">
        <title>Phylogenomic reconstructions and comparative analyses of Kickxellomycotina fungi.</title>
        <authorList>
            <person name="Reynolds N.K."/>
            <person name="Stajich J.E."/>
            <person name="Barry K."/>
            <person name="Grigoriev I.V."/>
            <person name="Crous P."/>
            <person name="Smith M.E."/>
        </authorList>
    </citation>
    <scope>NUCLEOTIDE SEQUENCE</scope>
    <source>
        <strain evidence="2">RSA 476</strain>
    </source>
</reference>
<evidence type="ECO:0000313" key="3">
    <source>
        <dbReference type="Proteomes" id="UP001140074"/>
    </source>
</evidence>
<sequence>MSNGGARTYSDGAEDERTPLVFQPYCPPPAPLSPEDIRQRRRSLGLESQLTADARSYDGTWPNSTAASALPSPLPLSPGVSQGGVYHSSYGAVSDATGRQSSAVSVCRPSGCCAAACGSDSAVD</sequence>
<dbReference type="EMBL" id="JANBUY010000056">
    <property type="protein sequence ID" value="KAJ2865589.1"/>
    <property type="molecule type" value="Genomic_DNA"/>
</dbReference>
<protein>
    <submittedName>
        <fullName evidence="2">Uncharacterized protein</fullName>
    </submittedName>
</protein>
<evidence type="ECO:0000313" key="2">
    <source>
        <dbReference type="EMBL" id="KAJ2865589.1"/>
    </source>
</evidence>
<proteinExistence type="predicted"/>
<gene>
    <name evidence="2" type="ORF">GGH94_002106</name>
</gene>
<organism evidence="2 3">
    <name type="scientific">Coemansia aciculifera</name>
    <dbReference type="NCBI Taxonomy" id="417176"/>
    <lineage>
        <taxon>Eukaryota</taxon>
        <taxon>Fungi</taxon>
        <taxon>Fungi incertae sedis</taxon>
        <taxon>Zoopagomycota</taxon>
        <taxon>Kickxellomycotina</taxon>
        <taxon>Kickxellomycetes</taxon>
        <taxon>Kickxellales</taxon>
        <taxon>Kickxellaceae</taxon>
        <taxon>Coemansia</taxon>
    </lineage>
</organism>
<evidence type="ECO:0000256" key="1">
    <source>
        <dbReference type="SAM" id="MobiDB-lite"/>
    </source>
</evidence>